<dbReference type="PANTHER" id="PTHR32487:SF8">
    <property type="entry name" value="NAD-DEPENDENT EPIMERASE_DEHYDRATASE DOMAIN-CONTAINING PROTEIN"/>
    <property type="match status" value="1"/>
</dbReference>
<evidence type="ECO:0000259" key="1">
    <source>
        <dbReference type="Pfam" id="PF22917"/>
    </source>
</evidence>
<protein>
    <recommendedName>
        <fullName evidence="1">PRISE-like Rossmann-fold domain-containing protein</fullName>
    </recommendedName>
</protein>
<dbReference type="RefSeq" id="XP_033394011.1">
    <property type="nucleotide sequence ID" value="XM_033547306.1"/>
</dbReference>
<dbReference type="GeneID" id="54304813"/>
<dbReference type="CDD" id="cd08948">
    <property type="entry name" value="5beta-POR_like_SDR_a"/>
    <property type="match status" value="1"/>
</dbReference>
<dbReference type="InterPro" id="IPR055222">
    <property type="entry name" value="PRISE-like_Rossmann-fold"/>
</dbReference>
<accession>A0A6A6B3W3</accession>
<dbReference type="OrthoDB" id="1731983at2759"/>
<evidence type="ECO:0000313" key="3">
    <source>
        <dbReference type="Proteomes" id="UP000799438"/>
    </source>
</evidence>
<dbReference type="InterPro" id="IPR036291">
    <property type="entry name" value="NAD(P)-bd_dom_sf"/>
</dbReference>
<feature type="domain" description="PRISE-like Rossmann-fold" evidence="1">
    <location>
        <begin position="11"/>
        <end position="396"/>
    </location>
</feature>
<keyword evidence="3" id="KW-1185">Reference proteome</keyword>
<dbReference type="EMBL" id="ML995497">
    <property type="protein sequence ID" value="KAF2138298.1"/>
    <property type="molecule type" value="Genomic_DNA"/>
</dbReference>
<sequence>MVGIAEGRKTALVFGASGISGWAFVNEILQDYPRPGVWNKVHALTNRSLPRHVSLWPDDPRLNIVSGIDLLSCSHKEIARMMESRIDGIQKVTHVYFLAYKASEDFEEEIEDAVVMLQRAIKAVDQLCPALEFVVLQTSAKMYGCHLLENRPRLPLPLSESLPRLGQPFYDALFHHEQLDWLSSYAAFKRWNWCETRPDIIVGFVPHQNAYSLATILGVFLTMYKEIEGAGAQCPFPGTVKSWDAKSNDSSSDMIARQTLHLSLTLPPDRKGEAFNVADSRSCETWSSKWPQLCAYFGLKGTPPAEEGQSIEVRAYIQMNLAKRREMEKKYGLRSGIVASELTMRGFEYFLLTGFDFDRQYDMSKMYESTGFSEEREVMDAWGVAFDRMRAARMIP</sequence>
<organism evidence="2 3">
    <name type="scientific">Aplosporella prunicola CBS 121167</name>
    <dbReference type="NCBI Taxonomy" id="1176127"/>
    <lineage>
        <taxon>Eukaryota</taxon>
        <taxon>Fungi</taxon>
        <taxon>Dikarya</taxon>
        <taxon>Ascomycota</taxon>
        <taxon>Pezizomycotina</taxon>
        <taxon>Dothideomycetes</taxon>
        <taxon>Dothideomycetes incertae sedis</taxon>
        <taxon>Botryosphaeriales</taxon>
        <taxon>Aplosporellaceae</taxon>
        <taxon>Aplosporella</taxon>
    </lineage>
</organism>
<dbReference type="SUPFAM" id="SSF51735">
    <property type="entry name" value="NAD(P)-binding Rossmann-fold domains"/>
    <property type="match status" value="1"/>
</dbReference>
<name>A0A6A6B3W3_9PEZI</name>
<dbReference type="Gene3D" id="3.40.50.720">
    <property type="entry name" value="NAD(P)-binding Rossmann-like Domain"/>
    <property type="match status" value="1"/>
</dbReference>
<gene>
    <name evidence="2" type="ORF">K452DRAFT_91584</name>
</gene>
<dbReference type="PANTHER" id="PTHR32487">
    <property type="entry name" value="3-OXO-DELTA(4,5)-STEROID 5-BETA-REDUCTASE"/>
    <property type="match status" value="1"/>
</dbReference>
<dbReference type="AlphaFoldDB" id="A0A6A6B3W3"/>
<proteinExistence type="predicted"/>
<evidence type="ECO:0000313" key="2">
    <source>
        <dbReference type="EMBL" id="KAF2138298.1"/>
    </source>
</evidence>
<dbReference type="Pfam" id="PF22917">
    <property type="entry name" value="PRISE"/>
    <property type="match status" value="1"/>
</dbReference>
<dbReference type="Proteomes" id="UP000799438">
    <property type="component" value="Unassembled WGS sequence"/>
</dbReference>
<reference evidence="2" key="1">
    <citation type="journal article" date="2020" name="Stud. Mycol.">
        <title>101 Dothideomycetes genomes: a test case for predicting lifestyles and emergence of pathogens.</title>
        <authorList>
            <person name="Haridas S."/>
            <person name="Albert R."/>
            <person name="Binder M."/>
            <person name="Bloem J."/>
            <person name="Labutti K."/>
            <person name="Salamov A."/>
            <person name="Andreopoulos B."/>
            <person name="Baker S."/>
            <person name="Barry K."/>
            <person name="Bills G."/>
            <person name="Bluhm B."/>
            <person name="Cannon C."/>
            <person name="Castanera R."/>
            <person name="Culley D."/>
            <person name="Daum C."/>
            <person name="Ezra D."/>
            <person name="Gonzalez J."/>
            <person name="Henrissat B."/>
            <person name="Kuo A."/>
            <person name="Liang C."/>
            <person name="Lipzen A."/>
            <person name="Lutzoni F."/>
            <person name="Magnuson J."/>
            <person name="Mondo S."/>
            <person name="Nolan M."/>
            <person name="Ohm R."/>
            <person name="Pangilinan J."/>
            <person name="Park H.-J."/>
            <person name="Ramirez L."/>
            <person name="Alfaro M."/>
            <person name="Sun H."/>
            <person name="Tritt A."/>
            <person name="Yoshinaga Y."/>
            <person name="Zwiers L.-H."/>
            <person name="Turgeon B."/>
            <person name="Goodwin S."/>
            <person name="Spatafora J."/>
            <person name="Crous P."/>
            <person name="Grigoriev I."/>
        </authorList>
    </citation>
    <scope>NUCLEOTIDE SEQUENCE</scope>
    <source>
        <strain evidence="2">CBS 121167</strain>
    </source>
</reference>